<protein>
    <submittedName>
        <fullName evidence="2">Uncharacterized protein</fullName>
    </submittedName>
</protein>
<feature type="transmembrane region" description="Helical" evidence="1">
    <location>
        <begin position="103"/>
        <end position="123"/>
    </location>
</feature>
<feature type="transmembrane region" description="Helical" evidence="1">
    <location>
        <begin position="65"/>
        <end position="83"/>
    </location>
</feature>
<dbReference type="EMBL" id="UINC01182400">
    <property type="protein sequence ID" value="SVD92596.1"/>
    <property type="molecule type" value="Genomic_DNA"/>
</dbReference>
<sequence length="164" mass="19155">MYFIAFILLVLWSLVGSFDVSYYHDKKYSLYLFPESIREHLYHTIRAICYPIIVFSLFYKNFIGILFWIGVLAIIIDTIFFILDAFEEKNSRNKWGGLSHGEYITHLISNALHYCAITTILLSKIFLPTPDKYPAYLSIIAMVFVCGGTITAIQHIWRLYKFNS</sequence>
<dbReference type="AlphaFoldDB" id="A0A382ZAQ8"/>
<organism evidence="2">
    <name type="scientific">marine metagenome</name>
    <dbReference type="NCBI Taxonomy" id="408172"/>
    <lineage>
        <taxon>unclassified sequences</taxon>
        <taxon>metagenomes</taxon>
        <taxon>ecological metagenomes</taxon>
    </lineage>
</organism>
<accession>A0A382ZAQ8</accession>
<keyword evidence="1" id="KW-0812">Transmembrane</keyword>
<evidence type="ECO:0000256" key="1">
    <source>
        <dbReference type="SAM" id="Phobius"/>
    </source>
</evidence>
<keyword evidence="1" id="KW-1133">Transmembrane helix</keyword>
<feature type="transmembrane region" description="Helical" evidence="1">
    <location>
        <begin position="135"/>
        <end position="157"/>
    </location>
</feature>
<proteinExistence type="predicted"/>
<name>A0A382ZAQ8_9ZZZZ</name>
<gene>
    <name evidence="2" type="ORF">METZ01_LOCUS445450</name>
</gene>
<feature type="transmembrane region" description="Helical" evidence="1">
    <location>
        <begin position="41"/>
        <end position="58"/>
    </location>
</feature>
<reference evidence="2" key="1">
    <citation type="submission" date="2018-05" db="EMBL/GenBank/DDBJ databases">
        <authorList>
            <person name="Lanie J.A."/>
            <person name="Ng W.-L."/>
            <person name="Kazmierczak K.M."/>
            <person name="Andrzejewski T.M."/>
            <person name="Davidsen T.M."/>
            <person name="Wayne K.J."/>
            <person name="Tettelin H."/>
            <person name="Glass J.I."/>
            <person name="Rusch D."/>
            <person name="Podicherti R."/>
            <person name="Tsui H.-C.T."/>
            <person name="Winkler M.E."/>
        </authorList>
    </citation>
    <scope>NUCLEOTIDE SEQUENCE</scope>
</reference>
<keyword evidence="1" id="KW-0472">Membrane</keyword>
<evidence type="ECO:0000313" key="2">
    <source>
        <dbReference type="EMBL" id="SVD92596.1"/>
    </source>
</evidence>